<evidence type="ECO:0000256" key="2">
    <source>
        <dbReference type="ARBA" id="ARBA00009773"/>
    </source>
</evidence>
<evidence type="ECO:0000256" key="6">
    <source>
        <dbReference type="ARBA" id="ARBA00022989"/>
    </source>
</evidence>
<reference evidence="10" key="2">
    <citation type="submission" date="2023-10" db="EMBL/GenBank/DDBJ databases">
        <authorList>
            <person name="Choi B."/>
        </authorList>
    </citation>
    <scope>NUCLEOTIDE SEQUENCE</scope>
    <source>
        <strain evidence="10">UMB0763</strain>
    </source>
</reference>
<dbReference type="EMBL" id="CP136958">
    <property type="protein sequence ID" value="WOT01246.1"/>
    <property type="molecule type" value="Genomic_DNA"/>
</dbReference>
<organism evidence="10 11">
    <name type="scientific">Corynebacterium pyruviciproducens</name>
    <dbReference type="NCBI Taxonomy" id="598660"/>
    <lineage>
        <taxon>Bacteria</taxon>
        <taxon>Bacillati</taxon>
        <taxon>Actinomycetota</taxon>
        <taxon>Actinomycetes</taxon>
        <taxon>Mycobacteriales</taxon>
        <taxon>Corynebacteriaceae</taxon>
        <taxon>Corynebacterium</taxon>
    </lineage>
</organism>
<protein>
    <submittedName>
        <fullName evidence="10">AI-2E family transporter</fullName>
    </submittedName>
</protein>
<proteinExistence type="inferred from homology"/>
<dbReference type="KEGG" id="cpyr:CYJ47_08120"/>
<sequence>MTINPTDPESVVSDSQSSSAEEASHPSSDGSALKAPTGSVAIGVGSPESAETQEAIATFQELQEGDASDRSTILAEGVITFSRWCLRLLIIGVTVYAGWRILGALWQGVLPVALALLVSSVLWPPVSWLKQHRVPGWCAALLTMVLLIGSFSVIIALIAPGVVRQSQTLYFQAIDGIQRLQLWLQGPPLSLKNEDFNRFFGEAVGWVQQQAGNIAGGVFAGLGAASSALVLAMITLVITFFVLKDGERFMPWARAFTGRQVGWHLTELLARCWNTLSNYIRVQALVALIDAVLIGLGLVVMKVPMALALATLTFVAGFVPIVGAFVAGTVAVAIALVTLGITKALMVLVLILVVQQVEGNILSPMLQSKAMNLHPAVVIIVVTVGGGMFGIAGALLAVPITAIVAVVLRYLSDIVALRAGEKTAAEIEFATMAGSITGMQGEEAARRRSTTRATTDDPDSLLSKAQEATSHLAHLFHKKDS</sequence>
<feature type="region of interest" description="Disordered" evidence="8">
    <location>
        <begin position="440"/>
        <end position="462"/>
    </location>
</feature>
<keyword evidence="4" id="KW-1003">Cell membrane</keyword>
<dbReference type="Proteomes" id="UP000234560">
    <property type="component" value="Chromosome"/>
</dbReference>
<feature type="region of interest" description="Disordered" evidence="8">
    <location>
        <begin position="1"/>
        <end position="44"/>
    </location>
</feature>
<keyword evidence="7 9" id="KW-0472">Membrane</keyword>
<evidence type="ECO:0000256" key="3">
    <source>
        <dbReference type="ARBA" id="ARBA00022448"/>
    </source>
</evidence>
<dbReference type="PANTHER" id="PTHR21716">
    <property type="entry name" value="TRANSMEMBRANE PROTEIN"/>
    <property type="match status" value="1"/>
</dbReference>
<evidence type="ECO:0000256" key="8">
    <source>
        <dbReference type="SAM" id="MobiDB-lite"/>
    </source>
</evidence>
<feature type="transmembrane region" description="Helical" evidence="9">
    <location>
        <begin position="214"/>
        <end position="243"/>
    </location>
</feature>
<keyword evidence="5 9" id="KW-0812">Transmembrane</keyword>
<dbReference type="AlphaFoldDB" id="A0AAF0YTX7"/>
<comment type="subcellular location">
    <subcellularLocation>
        <location evidence="1">Cell membrane</location>
        <topology evidence="1">Multi-pass membrane protein</topology>
    </subcellularLocation>
</comment>
<feature type="transmembrane region" description="Helical" evidence="9">
    <location>
        <begin position="306"/>
        <end position="327"/>
    </location>
</feature>
<dbReference type="GO" id="GO:0055085">
    <property type="term" value="P:transmembrane transport"/>
    <property type="evidence" value="ECO:0007669"/>
    <property type="project" value="TreeGrafter"/>
</dbReference>
<evidence type="ECO:0000256" key="9">
    <source>
        <dbReference type="SAM" id="Phobius"/>
    </source>
</evidence>
<evidence type="ECO:0000313" key="11">
    <source>
        <dbReference type="Proteomes" id="UP000234560"/>
    </source>
</evidence>
<evidence type="ECO:0000256" key="1">
    <source>
        <dbReference type="ARBA" id="ARBA00004651"/>
    </source>
</evidence>
<feature type="transmembrane region" description="Helical" evidence="9">
    <location>
        <begin position="334"/>
        <end position="357"/>
    </location>
</feature>
<evidence type="ECO:0000313" key="10">
    <source>
        <dbReference type="EMBL" id="WOT01246.1"/>
    </source>
</evidence>
<accession>A0AAF0YTX7</accession>
<dbReference type="Pfam" id="PF01594">
    <property type="entry name" value="AI-2E_transport"/>
    <property type="match status" value="1"/>
</dbReference>
<keyword evidence="3" id="KW-0813">Transport</keyword>
<dbReference type="GO" id="GO:0005886">
    <property type="term" value="C:plasma membrane"/>
    <property type="evidence" value="ECO:0007669"/>
    <property type="project" value="UniProtKB-SubCell"/>
</dbReference>
<feature type="transmembrane region" description="Helical" evidence="9">
    <location>
        <begin position="377"/>
        <end position="408"/>
    </location>
</feature>
<name>A0AAF0YTX7_9CORY</name>
<evidence type="ECO:0000256" key="5">
    <source>
        <dbReference type="ARBA" id="ARBA00022692"/>
    </source>
</evidence>
<comment type="similarity">
    <text evidence="2">Belongs to the autoinducer-2 exporter (AI-2E) (TC 2.A.86) family.</text>
</comment>
<feature type="transmembrane region" description="Helical" evidence="9">
    <location>
        <begin position="279"/>
        <end position="300"/>
    </location>
</feature>
<feature type="transmembrane region" description="Helical" evidence="9">
    <location>
        <begin position="138"/>
        <end position="159"/>
    </location>
</feature>
<evidence type="ECO:0000256" key="4">
    <source>
        <dbReference type="ARBA" id="ARBA00022475"/>
    </source>
</evidence>
<evidence type="ECO:0000256" key="7">
    <source>
        <dbReference type="ARBA" id="ARBA00023136"/>
    </source>
</evidence>
<reference evidence="10" key="1">
    <citation type="submission" date="2017-12" db="EMBL/GenBank/DDBJ databases">
        <authorList>
            <person name="Thomas-White K."/>
            <person name="Wolfe A.J."/>
        </authorList>
    </citation>
    <scope>NUCLEOTIDE SEQUENCE</scope>
    <source>
        <strain evidence="10">UMB0763</strain>
    </source>
</reference>
<feature type="transmembrane region" description="Helical" evidence="9">
    <location>
        <begin position="84"/>
        <end position="102"/>
    </location>
</feature>
<dbReference type="RefSeq" id="WP_101678119.1">
    <property type="nucleotide sequence ID" value="NZ_CAMIHY010000029.1"/>
</dbReference>
<dbReference type="InterPro" id="IPR002549">
    <property type="entry name" value="AI-2E-like"/>
</dbReference>
<dbReference type="PANTHER" id="PTHR21716:SF53">
    <property type="entry name" value="PERMEASE PERM-RELATED"/>
    <property type="match status" value="1"/>
</dbReference>
<keyword evidence="6 9" id="KW-1133">Transmembrane helix</keyword>
<feature type="transmembrane region" description="Helical" evidence="9">
    <location>
        <begin position="108"/>
        <end position="126"/>
    </location>
</feature>
<feature type="compositionally biased region" description="Low complexity" evidence="8">
    <location>
        <begin position="7"/>
        <end position="29"/>
    </location>
</feature>
<gene>
    <name evidence="10" type="ORF">CYJ47_08120</name>
</gene>